<evidence type="ECO:0000313" key="7">
    <source>
        <dbReference type="Proteomes" id="UP001140949"/>
    </source>
</evidence>
<keyword evidence="7" id="KW-1185">Reference proteome</keyword>
<keyword evidence="4" id="KW-0732">Signal</keyword>
<dbReference type="AlphaFoldDB" id="A0AAX6I920"/>
<name>A0AAX6I920_IRIPA</name>
<dbReference type="Gene3D" id="3.10.450.10">
    <property type="match status" value="1"/>
</dbReference>
<keyword evidence="2" id="KW-0646">Protease inhibitor</keyword>
<dbReference type="CDD" id="cd00042">
    <property type="entry name" value="CY"/>
    <property type="match status" value="1"/>
</dbReference>
<evidence type="ECO:0000256" key="4">
    <source>
        <dbReference type="SAM" id="SignalP"/>
    </source>
</evidence>
<dbReference type="Pfam" id="PF16845">
    <property type="entry name" value="SQAPI"/>
    <property type="match status" value="1"/>
</dbReference>
<evidence type="ECO:0000256" key="1">
    <source>
        <dbReference type="ARBA" id="ARBA00007233"/>
    </source>
</evidence>
<dbReference type="InterPro" id="IPR000010">
    <property type="entry name" value="Cystatin_dom"/>
</dbReference>
<accession>A0AAX6I920</accession>
<protein>
    <submittedName>
        <fullName evidence="6">Cysteine proteinase inhibitor 4</fullName>
    </submittedName>
</protein>
<dbReference type="PANTHER" id="PTHR47373">
    <property type="entry name" value="CYSTEINE PROTEINASE INHIBITOR 2"/>
    <property type="match status" value="1"/>
</dbReference>
<reference evidence="6" key="1">
    <citation type="journal article" date="2023" name="GigaByte">
        <title>Genome assembly of the bearded iris, Iris pallida Lam.</title>
        <authorList>
            <person name="Bruccoleri R.E."/>
            <person name="Oakeley E.J."/>
            <person name="Faust A.M.E."/>
            <person name="Altorfer M."/>
            <person name="Dessus-Babus S."/>
            <person name="Burckhardt D."/>
            <person name="Oertli M."/>
            <person name="Naumann U."/>
            <person name="Petersen F."/>
            <person name="Wong J."/>
        </authorList>
    </citation>
    <scope>NUCLEOTIDE SEQUENCE</scope>
    <source>
        <strain evidence="6">GSM-AAB239-AS_SAM_17_03QT</strain>
    </source>
</reference>
<feature type="chain" id="PRO_5043433221" evidence="4">
    <location>
        <begin position="25"/>
        <end position="140"/>
    </location>
</feature>
<dbReference type="PANTHER" id="PTHR47373:SF2">
    <property type="entry name" value="CYSTEINE PROTEINASE INHIBITOR 10"/>
    <property type="match status" value="1"/>
</dbReference>
<evidence type="ECO:0000256" key="3">
    <source>
        <dbReference type="ARBA" id="ARBA00022704"/>
    </source>
</evidence>
<proteinExistence type="inferred from homology"/>
<dbReference type="InterPro" id="IPR046350">
    <property type="entry name" value="Cystatin_sf"/>
</dbReference>
<comment type="caution">
    <text evidence="6">The sequence shown here is derived from an EMBL/GenBank/DDBJ whole genome shotgun (WGS) entry which is preliminary data.</text>
</comment>
<evidence type="ECO:0000313" key="6">
    <source>
        <dbReference type="EMBL" id="KAJ6849423.1"/>
    </source>
</evidence>
<gene>
    <name evidence="6" type="ORF">M6B38_270555</name>
</gene>
<evidence type="ECO:0000259" key="5">
    <source>
        <dbReference type="SMART" id="SM00043"/>
    </source>
</evidence>
<organism evidence="6 7">
    <name type="scientific">Iris pallida</name>
    <name type="common">Sweet iris</name>
    <dbReference type="NCBI Taxonomy" id="29817"/>
    <lineage>
        <taxon>Eukaryota</taxon>
        <taxon>Viridiplantae</taxon>
        <taxon>Streptophyta</taxon>
        <taxon>Embryophyta</taxon>
        <taxon>Tracheophyta</taxon>
        <taxon>Spermatophyta</taxon>
        <taxon>Magnoliopsida</taxon>
        <taxon>Liliopsida</taxon>
        <taxon>Asparagales</taxon>
        <taxon>Iridaceae</taxon>
        <taxon>Iridoideae</taxon>
        <taxon>Irideae</taxon>
        <taxon>Iris</taxon>
    </lineage>
</organism>
<dbReference type="EMBL" id="JANAVB010003598">
    <property type="protein sequence ID" value="KAJ6849423.1"/>
    <property type="molecule type" value="Genomic_DNA"/>
</dbReference>
<feature type="signal peptide" evidence="4">
    <location>
        <begin position="1"/>
        <end position="24"/>
    </location>
</feature>
<dbReference type="Proteomes" id="UP001140949">
    <property type="component" value="Unassembled WGS sequence"/>
</dbReference>
<reference evidence="6" key="2">
    <citation type="submission" date="2023-04" db="EMBL/GenBank/DDBJ databases">
        <authorList>
            <person name="Bruccoleri R.E."/>
            <person name="Oakeley E.J."/>
            <person name="Faust A.-M."/>
            <person name="Dessus-Babus S."/>
            <person name="Altorfer M."/>
            <person name="Burckhardt D."/>
            <person name="Oertli M."/>
            <person name="Naumann U."/>
            <person name="Petersen F."/>
            <person name="Wong J."/>
        </authorList>
    </citation>
    <scope>NUCLEOTIDE SEQUENCE</scope>
    <source>
        <strain evidence="6">GSM-AAB239-AS_SAM_17_03QT</strain>
        <tissue evidence="6">Leaf</tissue>
    </source>
</reference>
<dbReference type="GO" id="GO:0004869">
    <property type="term" value="F:cysteine-type endopeptidase inhibitor activity"/>
    <property type="evidence" value="ECO:0007669"/>
    <property type="project" value="UniProtKB-KW"/>
</dbReference>
<keyword evidence="3" id="KW-0789">Thiol protease inhibitor</keyword>
<dbReference type="SUPFAM" id="SSF54403">
    <property type="entry name" value="Cystatin/monellin"/>
    <property type="match status" value="1"/>
</dbReference>
<comment type="similarity">
    <text evidence="1">Belongs to the cystatin family. Phytocystatin subfamily.</text>
</comment>
<feature type="domain" description="Cystatin" evidence="5">
    <location>
        <begin position="30"/>
        <end position="134"/>
    </location>
</feature>
<evidence type="ECO:0000256" key="2">
    <source>
        <dbReference type="ARBA" id="ARBA00022690"/>
    </source>
</evidence>
<dbReference type="SMART" id="SM00043">
    <property type="entry name" value="CY"/>
    <property type="match status" value="1"/>
</dbReference>
<sequence>MASISFSSLLLSFLLLLSASSVSSLGGHAGKYGARTEIKDAASDETVQSLGMFSVEEHNRGILSLGGRRAAPSPSSPLLSFHKVVAAQKQLVSGTQYFLRVAARDRAGTVRTYDAVVLVKPWLNSQKLLSFALSDQITTT</sequence>